<dbReference type="Proteomes" id="UP000191518">
    <property type="component" value="Unassembled WGS sequence"/>
</dbReference>
<reference evidence="3" key="1">
    <citation type="journal article" date="2017" name="Nat. Microbiol.">
        <title>Global analysis of biosynthetic gene clusters reveals vast potential of secondary metabolite production in Penicillium species.</title>
        <authorList>
            <person name="Nielsen J.C."/>
            <person name="Grijseels S."/>
            <person name="Prigent S."/>
            <person name="Ji B."/>
            <person name="Dainat J."/>
            <person name="Nielsen K.F."/>
            <person name="Frisvad J.C."/>
            <person name="Workman M."/>
            <person name="Nielsen J."/>
        </authorList>
    </citation>
    <scope>NUCLEOTIDE SEQUENCE [LARGE SCALE GENOMIC DNA]</scope>
    <source>
        <strain evidence="3">IBT 29486</strain>
    </source>
</reference>
<proteinExistence type="predicted"/>
<dbReference type="EMBL" id="MDYP01000023">
    <property type="protein sequence ID" value="OQE05569.1"/>
    <property type="molecule type" value="Genomic_DNA"/>
</dbReference>
<dbReference type="AlphaFoldDB" id="A0A1V6RVP0"/>
<feature type="compositionally biased region" description="Basic and acidic residues" evidence="1">
    <location>
        <begin position="1"/>
        <end position="11"/>
    </location>
</feature>
<feature type="region of interest" description="Disordered" evidence="1">
    <location>
        <begin position="1"/>
        <end position="69"/>
    </location>
</feature>
<keyword evidence="3" id="KW-1185">Reference proteome</keyword>
<organism evidence="2 3">
    <name type="scientific">Penicillium vulpinum</name>
    <dbReference type="NCBI Taxonomy" id="29845"/>
    <lineage>
        <taxon>Eukaryota</taxon>
        <taxon>Fungi</taxon>
        <taxon>Dikarya</taxon>
        <taxon>Ascomycota</taxon>
        <taxon>Pezizomycotina</taxon>
        <taxon>Eurotiomycetes</taxon>
        <taxon>Eurotiomycetidae</taxon>
        <taxon>Eurotiales</taxon>
        <taxon>Aspergillaceae</taxon>
        <taxon>Penicillium</taxon>
    </lineage>
</organism>
<comment type="caution">
    <text evidence="2">The sequence shown here is derived from an EMBL/GenBank/DDBJ whole genome shotgun (WGS) entry which is preliminary data.</text>
</comment>
<evidence type="ECO:0000313" key="3">
    <source>
        <dbReference type="Proteomes" id="UP000191518"/>
    </source>
</evidence>
<protein>
    <submittedName>
        <fullName evidence="2">Uncharacterized protein</fullName>
    </submittedName>
</protein>
<sequence>MAPRKRTDDSASKTPKKPKKNLTNSDLGHADKPEYKEQCKRAQGKVRNGRPAWKHGENDSKPLGTTVSEEDAATAPLAIETRFNSANEWDQPRTVSSCPTRACIWQRSL</sequence>
<name>A0A1V6RVP0_9EURO</name>
<gene>
    <name evidence="2" type="ORF">PENVUL_c023G10302</name>
</gene>
<evidence type="ECO:0000256" key="1">
    <source>
        <dbReference type="SAM" id="MobiDB-lite"/>
    </source>
</evidence>
<accession>A0A1V6RVP0</accession>
<feature type="compositionally biased region" description="Basic and acidic residues" evidence="1">
    <location>
        <begin position="28"/>
        <end position="40"/>
    </location>
</feature>
<evidence type="ECO:0000313" key="2">
    <source>
        <dbReference type="EMBL" id="OQE05569.1"/>
    </source>
</evidence>